<keyword evidence="3" id="KW-0813">Transport</keyword>
<dbReference type="NCBIfam" id="TIGR00727">
    <property type="entry name" value="ISP4_OPT"/>
    <property type="match status" value="1"/>
</dbReference>
<feature type="transmembrane region" description="Helical" evidence="9">
    <location>
        <begin position="192"/>
        <end position="215"/>
    </location>
</feature>
<feature type="transmembrane region" description="Helical" evidence="9">
    <location>
        <begin position="489"/>
        <end position="522"/>
    </location>
</feature>
<feature type="transmembrane region" description="Helical" evidence="9">
    <location>
        <begin position="337"/>
        <end position="356"/>
    </location>
</feature>
<keyword evidence="6" id="KW-0653">Protein transport</keyword>
<accession>A0AAV9WVK3</accession>
<feature type="transmembrane region" description="Helical" evidence="9">
    <location>
        <begin position="306"/>
        <end position="325"/>
    </location>
</feature>
<dbReference type="InterPro" id="IPR004813">
    <property type="entry name" value="OPT"/>
</dbReference>
<keyword evidence="8 9" id="KW-0472">Membrane</keyword>
<feature type="transmembrane region" description="Helical" evidence="9">
    <location>
        <begin position="615"/>
        <end position="635"/>
    </location>
</feature>
<keyword evidence="4 9" id="KW-0812">Transmembrane</keyword>
<evidence type="ECO:0000256" key="5">
    <source>
        <dbReference type="ARBA" id="ARBA00022856"/>
    </source>
</evidence>
<comment type="caution">
    <text evidence="10">The sequence shown here is derived from an EMBL/GenBank/DDBJ whole genome shotgun (WGS) entry which is preliminary data.</text>
</comment>
<evidence type="ECO:0000256" key="6">
    <source>
        <dbReference type="ARBA" id="ARBA00022927"/>
    </source>
</evidence>
<feature type="transmembrane region" description="Helical" evidence="9">
    <location>
        <begin position="573"/>
        <end position="595"/>
    </location>
</feature>
<keyword evidence="11" id="KW-1185">Reference proteome</keyword>
<evidence type="ECO:0000256" key="4">
    <source>
        <dbReference type="ARBA" id="ARBA00022692"/>
    </source>
</evidence>
<feature type="transmembrane region" description="Helical" evidence="9">
    <location>
        <begin position="114"/>
        <end position="130"/>
    </location>
</feature>
<dbReference type="GO" id="GO:0015031">
    <property type="term" value="P:protein transport"/>
    <property type="evidence" value="ECO:0007669"/>
    <property type="project" value="UniProtKB-KW"/>
</dbReference>
<feature type="transmembrane region" description="Helical" evidence="9">
    <location>
        <begin position="162"/>
        <end position="186"/>
    </location>
</feature>
<organism evidence="10 11">
    <name type="scientific">Orbilia ellipsospora</name>
    <dbReference type="NCBI Taxonomy" id="2528407"/>
    <lineage>
        <taxon>Eukaryota</taxon>
        <taxon>Fungi</taxon>
        <taxon>Dikarya</taxon>
        <taxon>Ascomycota</taxon>
        <taxon>Pezizomycotina</taxon>
        <taxon>Orbiliomycetes</taxon>
        <taxon>Orbiliales</taxon>
        <taxon>Orbiliaceae</taxon>
        <taxon>Orbilia</taxon>
    </lineage>
</organism>
<feature type="transmembrane region" description="Helical" evidence="9">
    <location>
        <begin position="88"/>
        <end position="108"/>
    </location>
</feature>
<feature type="transmembrane region" description="Helical" evidence="9">
    <location>
        <begin position="259"/>
        <end position="286"/>
    </location>
</feature>
<keyword evidence="7 9" id="KW-1133">Transmembrane helix</keyword>
<reference evidence="10 11" key="1">
    <citation type="submission" date="2019-10" db="EMBL/GenBank/DDBJ databases">
        <authorList>
            <person name="Palmer J.M."/>
        </authorList>
    </citation>
    <scope>NUCLEOTIDE SEQUENCE [LARGE SCALE GENOMIC DNA]</scope>
    <source>
        <strain evidence="10 11">TWF694</strain>
    </source>
</reference>
<gene>
    <name evidence="10" type="ORF">TWF694_004537</name>
</gene>
<evidence type="ECO:0000313" key="11">
    <source>
        <dbReference type="Proteomes" id="UP001365542"/>
    </source>
</evidence>
<evidence type="ECO:0000313" key="10">
    <source>
        <dbReference type="EMBL" id="KAK6527554.1"/>
    </source>
</evidence>
<comment type="subcellular location">
    <subcellularLocation>
        <location evidence="1">Membrane</location>
        <topology evidence="1">Multi-pass membrane protein</topology>
    </subcellularLocation>
</comment>
<feature type="transmembrane region" description="Helical" evidence="9">
    <location>
        <begin position="410"/>
        <end position="430"/>
    </location>
</feature>
<dbReference type="NCBIfam" id="TIGR00728">
    <property type="entry name" value="OPT_sfam"/>
    <property type="match status" value="1"/>
</dbReference>
<evidence type="ECO:0000256" key="9">
    <source>
        <dbReference type="SAM" id="Phobius"/>
    </source>
</evidence>
<evidence type="ECO:0000256" key="7">
    <source>
        <dbReference type="ARBA" id="ARBA00022989"/>
    </source>
</evidence>
<feature type="transmembrane region" description="Helical" evidence="9">
    <location>
        <begin position="716"/>
        <end position="740"/>
    </location>
</feature>
<keyword evidence="5" id="KW-0571">Peptide transport</keyword>
<dbReference type="InterPro" id="IPR004648">
    <property type="entry name" value="Oligpept_transpt"/>
</dbReference>
<name>A0AAV9WVK3_9PEZI</name>
<dbReference type="Proteomes" id="UP001365542">
    <property type="component" value="Unassembled WGS sequence"/>
</dbReference>
<evidence type="ECO:0000256" key="3">
    <source>
        <dbReference type="ARBA" id="ARBA00022448"/>
    </source>
</evidence>
<dbReference type="Pfam" id="PF03169">
    <property type="entry name" value="OPT"/>
    <property type="match status" value="1"/>
</dbReference>
<feature type="transmembrane region" description="Helical" evidence="9">
    <location>
        <begin position="463"/>
        <end position="483"/>
    </location>
</feature>
<dbReference type="EMBL" id="JAVHJO010000015">
    <property type="protein sequence ID" value="KAK6527554.1"/>
    <property type="molecule type" value="Genomic_DNA"/>
</dbReference>
<dbReference type="PANTHER" id="PTHR22601">
    <property type="entry name" value="ISP4 LIKE PROTEIN"/>
    <property type="match status" value="1"/>
</dbReference>
<evidence type="ECO:0000256" key="2">
    <source>
        <dbReference type="ARBA" id="ARBA00008807"/>
    </source>
</evidence>
<evidence type="ECO:0000256" key="8">
    <source>
        <dbReference type="ARBA" id="ARBA00023136"/>
    </source>
</evidence>
<comment type="similarity">
    <text evidence="2">Belongs to the oligopeptide OPT transporter family.</text>
</comment>
<dbReference type="GO" id="GO:0016020">
    <property type="term" value="C:membrane"/>
    <property type="evidence" value="ECO:0007669"/>
    <property type="project" value="UniProtKB-SubCell"/>
</dbReference>
<feature type="transmembrane region" description="Helical" evidence="9">
    <location>
        <begin position="642"/>
        <end position="660"/>
    </location>
</feature>
<sequence>MIRKIRNLTKPQTTDVIGSTEERTSRQDAILSNDSNTTLLKYRNSDTISDDIEKEQAVVVESVEDDSPYEEVRAAVRNYDEDLPCNTIRAWVIGLFLVTIVAAFNTVFSMRAPSISIGSFVALLITYPMGRGWDLIMPKRVFKTFGIEWSLVPGQFNKKEHVIILAMVNVGGGVAYATDIFLAQITRYKFDFGWGFAILLTLSTQCLGFGLAGMCRRFLVWPAAMIWPGTLVESTLFNTLHDQPKDVEANGWKISRQRFLMYALIGSFCWYWVPGWLFQALSIFAIPTFIAPKNVIINQLFGGKNGLSLLPITFDWTQIAGYLGSPLIPPWHTIANTVFGTFIFGIVVTTAVHYGATGSWYTSYLPITGFETFDNTGKHYNISRILDDRHRLDVSKYEAYSPLFMSTTFALGYGLSFAAIVAAIAHVVLYHGKETIHRMKAARNQEDDIHMKLMKKYKDSPEWWYLTLFVVMLAMAFASVLAWDTGLEWWAFLLSIIIAVVCIIPTGIILATTGVGIGLNVISELIIGYMLPGRPIAMMIFKTFSTITVGRGQGFLEDLKLGHYMKVPPRPMFWAQVIAAIWTAILQVAVMYWALGAIDGICTKDAPNQFTCPQASIFFNASIIWGVIGPARMFGPGQLYSGLMWFFLVGATVPVIFYFLNRRFPKSFLSHVCWPIIFNGSTLPATPLNYFAWGIVGFVFNYHIRKRYFAWWAKYNYLLSAGLDIGLAFCTLLIFLTLSLTHTKAPNWWGNTVHQNTMDFKNTAIQKPVPDIGYFGPSTWH</sequence>
<evidence type="ECO:0008006" key="12">
    <source>
        <dbReference type="Google" id="ProtNLM"/>
    </source>
</evidence>
<proteinExistence type="inferred from homology"/>
<dbReference type="AlphaFoldDB" id="A0AAV9WVK3"/>
<protein>
    <recommendedName>
        <fullName evidence="12">Small oligopeptide transporter</fullName>
    </recommendedName>
</protein>
<evidence type="ECO:0000256" key="1">
    <source>
        <dbReference type="ARBA" id="ARBA00004141"/>
    </source>
</evidence>
<dbReference type="GO" id="GO:0035673">
    <property type="term" value="F:oligopeptide transmembrane transporter activity"/>
    <property type="evidence" value="ECO:0007669"/>
    <property type="project" value="InterPro"/>
</dbReference>